<dbReference type="KEGG" id="msk:MSUIS_00770"/>
<dbReference type="AlphaFoldDB" id="F0V2U8"/>
<organism evidence="2 3">
    <name type="scientific">Mycoplasma suis (strain KI_3806)</name>
    <dbReference type="NCBI Taxonomy" id="708248"/>
    <lineage>
        <taxon>Bacteria</taxon>
        <taxon>Bacillati</taxon>
        <taxon>Mycoplasmatota</taxon>
        <taxon>Mollicutes</taxon>
        <taxon>Mycoplasmataceae</taxon>
        <taxon>Mycoplasma</taxon>
    </lineage>
</organism>
<evidence type="ECO:0000313" key="3">
    <source>
        <dbReference type="Proteomes" id="UP000008645"/>
    </source>
</evidence>
<name>F0V2U8_MYCS3</name>
<evidence type="ECO:0000256" key="1">
    <source>
        <dbReference type="SAM" id="MobiDB-lite"/>
    </source>
</evidence>
<dbReference type="Proteomes" id="UP000008645">
    <property type="component" value="Chromosome"/>
</dbReference>
<proteinExistence type="predicted"/>
<dbReference type="RefSeq" id="WP_013608782.1">
    <property type="nucleotide sequence ID" value="NC_015153.1"/>
</dbReference>
<dbReference type="EMBL" id="FQ790233">
    <property type="protein sequence ID" value="CBZ40170.1"/>
    <property type="molecule type" value="Genomic_DNA"/>
</dbReference>
<evidence type="ECO:0000313" key="2">
    <source>
        <dbReference type="EMBL" id="CBZ40170.1"/>
    </source>
</evidence>
<reference evidence="2 3" key="1">
    <citation type="journal article" date="2011" name="J. Bacteriol.">
        <title>Complete genome sequence of the hemotrophic Mycoplasma suis strain KI3806.</title>
        <authorList>
            <person name="Oehlerking J."/>
            <person name="Kube M."/>
            <person name="Felder K.M."/>
            <person name="Matter D."/>
            <person name="Wittenbrink M.M."/>
            <person name="Schwarzenbach S."/>
            <person name="Kramer M.M."/>
            <person name="Hoelzle K."/>
            <person name="Hoelzle L.E."/>
        </authorList>
    </citation>
    <scope>NUCLEOTIDE SEQUENCE [LARGE SCALE GENOMIC DNA]</scope>
    <source>
        <strain evidence="3">KI_3806</strain>
    </source>
</reference>
<sequence>MLGLTKFLGIAAAIVSAGAVGGGVLLSSNLNRGLMTSNYSKMVGTSLWEHISIGDEDDAPKGINGAFSKQCQRKIVKGLEMTEELQSQINEYGREVVLGESIRQQKEEKAYEGNIEDGCGSWADNIGDLSKQQEIFRGEESEVYKLLEDTQILKKRETGSAREWKIGSGVCTQESLGNNRIEIICQRTSTQETQEVERGQQTSGTEHSK</sequence>
<feature type="region of interest" description="Disordered" evidence="1">
    <location>
        <begin position="187"/>
        <end position="209"/>
    </location>
</feature>
<protein>
    <submittedName>
        <fullName evidence="2">Uncharacterized protein</fullName>
    </submittedName>
</protein>
<dbReference type="HOGENOM" id="CLU_1530888_0_0_14"/>
<accession>F0V2U8</accession>
<gene>
    <name evidence="2" type="ORF">MSUIS_00770</name>
</gene>